<evidence type="ECO:0000313" key="5">
    <source>
        <dbReference type="EMBL" id="KAJ9687987.1"/>
    </source>
</evidence>
<feature type="region of interest" description="Disordered" evidence="3">
    <location>
        <begin position="1"/>
        <end position="109"/>
    </location>
</feature>
<feature type="compositionally biased region" description="Basic and acidic residues" evidence="3">
    <location>
        <begin position="53"/>
        <end position="63"/>
    </location>
</feature>
<feature type="compositionally biased region" description="Acidic residues" evidence="3">
    <location>
        <begin position="161"/>
        <end position="170"/>
    </location>
</feature>
<dbReference type="PANTHER" id="PTHR31618">
    <property type="entry name" value="MECHANOSENSITIVE ION CHANNEL PROTEIN 5"/>
    <property type="match status" value="1"/>
</dbReference>
<keyword evidence="4" id="KW-1133">Transmembrane helix</keyword>
<feature type="region of interest" description="Disordered" evidence="3">
    <location>
        <begin position="127"/>
        <end position="177"/>
    </location>
</feature>
<dbReference type="AlphaFoldDB" id="A0AA38ZG40"/>
<feature type="transmembrane region" description="Helical" evidence="4">
    <location>
        <begin position="225"/>
        <end position="253"/>
    </location>
</feature>
<sequence length="576" mass="64529">MESGSEASRKAGSSEDEVVVMISNSEESTAAKASAATEGGSNSFSKDSQASTELERLRSRVEMTPKTTPSSPDMARSPNASKPPKVPTESVVRRRSLGRSAYSKPKSRLLEPSCPIETSVEEKILLLPSSSPKTKSASPIHSRDNVKTGSATPQTPSVPGGEDEEEEAEEEFCKSLNSTETEEKSKKSRFVVCIEWIAFVCIMGCLIASITIHRLQHTMIWSLEIWKWSVLVLVIFCGRLVTEWGINIVVFMIEKNYLFRRKVLYFVFGLKKSMLVFIWLGLILLAWSLLIDGGVKRSRKTTRILNYVTRTLASCLAGAALWLAKALFVKMLATSFHVTRFFDRIQESFLHQHVLRTLEKPPTMKIVKQEGGENSAQMSLSQVKEKKEGVIDVGKIHKIKQEKVSGWTMKGMIDVISGSGLTTISNALDDSVDDEGGEHKEKEIADELEAKAAAIKIFANVAKPGAKYIDEEDLWHFMKKEEVDNLYLKSKPQHWSPSYSVLVKDIVNVNQMNMGLYVNHTINFQNYGNKNSRRSELVVELKKIFEDLNIKYHLLPQEVHLRSVDPAPPAFPSTMR</sequence>
<keyword evidence="6" id="KW-1185">Reference proteome</keyword>
<keyword evidence="4" id="KW-0472">Membrane</keyword>
<name>A0AA38ZG40_VITRO</name>
<comment type="caution">
    <text evidence="5">The sequence shown here is derived from an EMBL/GenBank/DDBJ whole genome shotgun (WGS) entry which is preliminary data.</text>
</comment>
<feature type="compositionally biased region" description="Polar residues" evidence="3">
    <location>
        <begin position="147"/>
        <end position="157"/>
    </location>
</feature>
<gene>
    <name evidence="5" type="ORF">PVL29_013958</name>
</gene>
<evidence type="ECO:0000256" key="1">
    <source>
        <dbReference type="ARBA" id="ARBA00004141"/>
    </source>
</evidence>
<evidence type="ECO:0000256" key="4">
    <source>
        <dbReference type="SAM" id="Phobius"/>
    </source>
</evidence>
<evidence type="ECO:0000313" key="6">
    <source>
        <dbReference type="Proteomes" id="UP001168098"/>
    </source>
</evidence>
<feature type="compositionally biased region" description="Polar residues" evidence="3">
    <location>
        <begin position="42"/>
        <end position="52"/>
    </location>
</feature>
<dbReference type="GO" id="GO:0050982">
    <property type="term" value="P:detection of mechanical stimulus"/>
    <property type="evidence" value="ECO:0007669"/>
    <property type="project" value="TreeGrafter"/>
</dbReference>
<proteinExistence type="inferred from homology"/>
<evidence type="ECO:0008006" key="7">
    <source>
        <dbReference type="Google" id="ProtNLM"/>
    </source>
</evidence>
<feature type="transmembrane region" description="Helical" evidence="4">
    <location>
        <begin position="311"/>
        <end position="333"/>
    </location>
</feature>
<dbReference type="GO" id="GO:0006820">
    <property type="term" value="P:monoatomic anion transport"/>
    <property type="evidence" value="ECO:0007669"/>
    <property type="project" value="TreeGrafter"/>
</dbReference>
<dbReference type="GO" id="GO:0008381">
    <property type="term" value="F:mechanosensitive monoatomic ion channel activity"/>
    <property type="evidence" value="ECO:0007669"/>
    <property type="project" value="TreeGrafter"/>
</dbReference>
<dbReference type="Proteomes" id="UP001168098">
    <property type="component" value="Unassembled WGS sequence"/>
</dbReference>
<protein>
    <recommendedName>
        <fullName evidence="7">Mechanosensitive ion channel protein</fullName>
    </recommendedName>
</protein>
<feature type="compositionally biased region" description="Low complexity" evidence="3">
    <location>
        <begin position="23"/>
        <end position="41"/>
    </location>
</feature>
<dbReference type="GO" id="GO:0005886">
    <property type="term" value="C:plasma membrane"/>
    <property type="evidence" value="ECO:0007669"/>
    <property type="project" value="TreeGrafter"/>
</dbReference>
<dbReference type="EMBL" id="JARBHA010000011">
    <property type="protein sequence ID" value="KAJ9687987.1"/>
    <property type="molecule type" value="Genomic_DNA"/>
</dbReference>
<reference evidence="5 6" key="1">
    <citation type="journal article" date="2023" name="BMC Biotechnol.">
        <title>Vitis rotundifolia cv Carlos genome sequencing.</title>
        <authorList>
            <person name="Huff M."/>
            <person name="Hulse-Kemp A."/>
            <person name="Scheffler B."/>
            <person name="Youngblood R."/>
            <person name="Simpson S."/>
            <person name="Babiker E."/>
            <person name="Staton M."/>
        </authorList>
    </citation>
    <scope>NUCLEOTIDE SEQUENCE [LARGE SCALE GENOMIC DNA]</scope>
    <source>
        <tissue evidence="5">Leaf</tissue>
    </source>
</reference>
<organism evidence="5 6">
    <name type="scientific">Vitis rotundifolia</name>
    <name type="common">Muscadine grape</name>
    <dbReference type="NCBI Taxonomy" id="103349"/>
    <lineage>
        <taxon>Eukaryota</taxon>
        <taxon>Viridiplantae</taxon>
        <taxon>Streptophyta</taxon>
        <taxon>Embryophyta</taxon>
        <taxon>Tracheophyta</taxon>
        <taxon>Spermatophyta</taxon>
        <taxon>Magnoliopsida</taxon>
        <taxon>eudicotyledons</taxon>
        <taxon>Gunneridae</taxon>
        <taxon>Pentapetalae</taxon>
        <taxon>rosids</taxon>
        <taxon>Vitales</taxon>
        <taxon>Vitaceae</taxon>
        <taxon>Viteae</taxon>
        <taxon>Vitis</taxon>
    </lineage>
</organism>
<feature type="transmembrane region" description="Helical" evidence="4">
    <location>
        <begin position="190"/>
        <end position="213"/>
    </location>
</feature>
<accession>A0AA38ZG40</accession>
<dbReference type="InterPro" id="IPR016688">
    <property type="entry name" value="MscS-like_plants/fungi"/>
</dbReference>
<evidence type="ECO:0000256" key="2">
    <source>
        <dbReference type="ARBA" id="ARBA00008017"/>
    </source>
</evidence>
<feature type="compositionally biased region" description="Low complexity" evidence="3">
    <location>
        <begin position="127"/>
        <end position="139"/>
    </location>
</feature>
<dbReference type="PANTHER" id="PTHR31618:SF7">
    <property type="entry name" value="MECHANOSENSITIVE ION CHANNEL PROTEIN"/>
    <property type="match status" value="1"/>
</dbReference>
<evidence type="ECO:0000256" key="3">
    <source>
        <dbReference type="SAM" id="MobiDB-lite"/>
    </source>
</evidence>
<keyword evidence="4" id="KW-0812">Transmembrane</keyword>
<comment type="similarity">
    <text evidence="2">Belongs to the MscS (TC 1.A.23) family.</text>
</comment>
<feature type="transmembrane region" description="Helical" evidence="4">
    <location>
        <begin position="274"/>
        <end position="291"/>
    </location>
</feature>
<comment type="subcellular location">
    <subcellularLocation>
        <location evidence="1">Membrane</location>
        <topology evidence="1">Multi-pass membrane protein</topology>
    </subcellularLocation>
</comment>